<keyword evidence="8" id="KW-1185">Reference proteome</keyword>
<evidence type="ECO:0000256" key="1">
    <source>
        <dbReference type="ARBA" id="ARBA00001946"/>
    </source>
</evidence>
<evidence type="ECO:0000256" key="3">
    <source>
        <dbReference type="ARBA" id="ARBA00022801"/>
    </source>
</evidence>
<sequence length="162" mass="18069">MGRQDWVPPEQWFASLPSVCVASNVVLTDRDDNVLLVKQNYRDHWAIPGGVADEGEGPHECAVREIAEEVGLRVTLDALLVVQWIPANGEQLRPFLAFVWDGGRVEDGASIRLQEEELDDARFYPWDEAAKLLSPLLAPRIPAAREARERGRTVYLPGAGRT</sequence>
<evidence type="ECO:0000313" key="7">
    <source>
        <dbReference type="EMBL" id="MFC5751668.1"/>
    </source>
</evidence>
<dbReference type="Pfam" id="PF00293">
    <property type="entry name" value="NUDIX"/>
    <property type="match status" value="1"/>
</dbReference>
<dbReference type="InterPro" id="IPR015797">
    <property type="entry name" value="NUDIX_hydrolase-like_dom_sf"/>
</dbReference>
<dbReference type="PROSITE" id="PS51462">
    <property type="entry name" value="NUDIX"/>
    <property type="match status" value="1"/>
</dbReference>
<organism evidence="7 8">
    <name type="scientific">Actinomadura rugatobispora</name>
    <dbReference type="NCBI Taxonomy" id="1994"/>
    <lineage>
        <taxon>Bacteria</taxon>
        <taxon>Bacillati</taxon>
        <taxon>Actinomycetota</taxon>
        <taxon>Actinomycetes</taxon>
        <taxon>Streptosporangiales</taxon>
        <taxon>Thermomonosporaceae</taxon>
        <taxon>Actinomadura</taxon>
    </lineage>
</organism>
<comment type="cofactor">
    <cofactor evidence="1">
        <name>Mg(2+)</name>
        <dbReference type="ChEBI" id="CHEBI:18420"/>
    </cofactor>
</comment>
<evidence type="ECO:0000256" key="2">
    <source>
        <dbReference type="ARBA" id="ARBA00005582"/>
    </source>
</evidence>
<feature type="domain" description="Nudix hydrolase" evidence="6">
    <location>
        <begin position="17"/>
        <end position="146"/>
    </location>
</feature>
<dbReference type="InterPro" id="IPR020476">
    <property type="entry name" value="Nudix_hydrolase"/>
</dbReference>
<dbReference type="SUPFAM" id="SSF55811">
    <property type="entry name" value="Nudix"/>
    <property type="match status" value="1"/>
</dbReference>
<evidence type="ECO:0000259" key="6">
    <source>
        <dbReference type="PROSITE" id="PS51462"/>
    </source>
</evidence>
<reference evidence="8" key="1">
    <citation type="journal article" date="2019" name="Int. J. Syst. Evol. Microbiol.">
        <title>The Global Catalogue of Microorganisms (GCM) 10K type strain sequencing project: providing services to taxonomists for standard genome sequencing and annotation.</title>
        <authorList>
            <consortium name="The Broad Institute Genomics Platform"/>
            <consortium name="The Broad Institute Genome Sequencing Center for Infectious Disease"/>
            <person name="Wu L."/>
            <person name="Ma J."/>
        </authorList>
    </citation>
    <scope>NUCLEOTIDE SEQUENCE [LARGE SCALE GENOMIC DNA]</scope>
    <source>
        <strain evidence="8">KCTC 42087</strain>
    </source>
</reference>
<comment type="caution">
    <text evidence="7">The sequence shown here is derived from an EMBL/GenBank/DDBJ whole genome shotgun (WGS) entry which is preliminary data.</text>
</comment>
<name>A0ABW1AAP4_9ACTN</name>
<keyword evidence="3 5" id="KW-0378">Hydrolase</keyword>
<protein>
    <submittedName>
        <fullName evidence="7">NUDIX domain-containing protein</fullName>
    </submittedName>
</protein>
<keyword evidence="4" id="KW-0460">Magnesium</keyword>
<dbReference type="EMBL" id="JBHSON010000073">
    <property type="protein sequence ID" value="MFC5751668.1"/>
    <property type="molecule type" value="Genomic_DNA"/>
</dbReference>
<dbReference type="InterPro" id="IPR000086">
    <property type="entry name" value="NUDIX_hydrolase_dom"/>
</dbReference>
<accession>A0ABW1AAP4</accession>
<dbReference type="Gene3D" id="3.90.79.10">
    <property type="entry name" value="Nucleoside Triphosphate Pyrophosphohydrolase"/>
    <property type="match status" value="1"/>
</dbReference>
<dbReference type="InterPro" id="IPR020084">
    <property type="entry name" value="NUDIX_hydrolase_CS"/>
</dbReference>
<gene>
    <name evidence="7" type="ORF">ACFPZN_39145</name>
</gene>
<dbReference type="RefSeq" id="WP_378287608.1">
    <property type="nucleotide sequence ID" value="NZ_JBHSON010000073.1"/>
</dbReference>
<dbReference type="CDD" id="cd18876">
    <property type="entry name" value="NUDIX_Hydrolase"/>
    <property type="match status" value="1"/>
</dbReference>
<comment type="similarity">
    <text evidence="2 5">Belongs to the Nudix hydrolase family.</text>
</comment>
<evidence type="ECO:0000313" key="8">
    <source>
        <dbReference type="Proteomes" id="UP001596074"/>
    </source>
</evidence>
<dbReference type="PRINTS" id="PR00502">
    <property type="entry name" value="NUDIXFAMILY"/>
</dbReference>
<dbReference type="PANTHER" id="PTHR43046:SF12">
    <property type="entry name" value="GDP-MANNOSE MANNOSYL HYDROLASE"/>
    <property type="match status" value="1"/>
</dbReference>
<proteinExistence type="inferred from homology"/>
<dbReference type="PANTHER" id="PTHR43046">
    <property type="entry name" value="GDP-MANNOSE MANNOSYL HYDROLASE"/>
    <property type="match status" value="1"/>
</dbReference>
<evidence type="ECO:0000256" key="4">
    <source>
        <dbReference type="ARBA" id="ARBA00022842"/>
    </source>
</evidence>
<dbReference type="Proteomes" id="UP001596074">
    <property type="component" value="Unassembled WGS sequence"/>
</dbReference>
<evidence type="ECO:0000256" key="5">
    <source>
        <dbReference type="RuleBase" id="RU003476"/>
    </source>
</evidence>
<dbReference type="PROSITE" id="PS00893">
    <property type="entry name" value="NUDIX_BOX"/>
    <property type="match status" value="1"/>
</dbReference>